<feature type="active site" description="Proton acceptor" evidence="1">
    <location>
        <position position="267"/>
    </location>
</feature>
<dbReference type="Proteomes" id="UP000727907">
    <property type="component" value="Unassembled WGS sequence"/>
</dbReference>
<feature type="domain" description="PNPLA" evidence="2">
    <location>
        <begin position="88"/>
        <end position="280"/>
    </location>
</feature>
<evidence type="ECO:0000313" key="4">
    <source>
        <dbReference type="Proteomes" id="UP000727907"/>
    </source>
</evidence>
<dbReference type="RefSeq" id="WP_216961046.1">
    <property type="nucleotide sequence ID" value="NZ_JAHOPB010000001.1"/>
</dbReference>
<feature type="short sequence motif" description="GXSXG" evidence="1">
    <location>
        <begin position="121"/>
        <end position="125"/>
    </location>
</feature>
<evidence type="ECO:0000313" key="3">
    <source>
        <dbReference type="EMBL" id="MBU8874826.1"/>
    </source>
</evidence>
<feature type="short sequence motif" description="GXGXXG" evidence="1">
    <location>
        <begin position="92"/>
        <end position="97"/>
    </location>
</feature>
<proteinExistence type="predicted"/>
<reference evidence="3 4" key="1">
    <citation type="submission" date="2021-06" db="EMBL/GenBank/DDBJ databases">
        <authorList>
            <person name="Lee D.H."/>
        </authorList>
    </citation>
    <scope>NUCLEOTIDE SEQUENCE [LARGE SCALE GENOMIC DNA]</scope>
    <source>
        <strain evidence="3 4">MMS21-HV4-11</strain>
    </source>
</reference>
<sequence>MNLTRLASAVALSTVLATGACSFPERGTAVPAANTTEALPLGIANARFYADGDASLMVQEGQRSFERELAALKAEGKSTTRLPPANYLAMSGGGDNGAFGAGLMKGWTESGTRPEFKMVTGVSTGALIAPFAFLGPDYDAALREVYTTMTPDKVFRVRGLMAALYDDAMADTGPLAEVIASYADQKMFDAIAREYARGRLLLIGTTDLDAQRPVIWNIGALAASGHPQALDLFRKILRASAAIPGAFQPVMMDVEIGGKKYQEMHVDGGAVAQLFLYPPTIDLKADGVKRERRAWIVRNGPLSPNYSASDRRTFSIAGRAIETMLVSSGRNDVLRTYFVTQRDGVAYNLAYIGSDFSAPKKGEFDQAYMTALYEYGYQQARENREWHKSPPGLEAAAAARAK</sequence>
<keyword evidence="4" id="KW-1185">Reference proteome</keyword>
<accession>A0ABS6IJQ3</accession>
<dbReference type="InterPro" id="IPR002641">
    <property type="entry name" value="PNPLA_dom"/>
</dbReference>
<keyword evidence="1" id="KW-0442">Lipid degradation</keyword>
<feature type="active site" description="Nucleophile" evidence="1">
    <location>
        <position position="123"/>
    </location>
</feature>
<evidence type="ECO:0000259" key="2">
    <source>
        <dbReference type="PROSITE" id="PS51635"/>
    </source>
</evidence>
<comment type="caution">
    <text evidence="3">The sequence shown here is derived from an EMBL/GenBank/DDBJ whole genome shotgun (WGS) entry which is preliminary data.</text>
</comment>
<keyword evidence="1" id="KW-0443">Lipid metabolism</keyword>
<evidence type="ECO:0000256" key="1">
    <source>
        <dbReference type="PROSITE-ProRule" id="PRU01161"/>
    </source>
</evidence>
<keyword evidence="1" id="KW-0378">Hydrolase</keyword>
<dbReference type="Pfam" id="PF01734">
    <property type="entry name" value="Patatin"/>
    <property type="match status" value="1"/>
</dbReference>
<name>A0ABS6IJQ3_9HYPH</name>
<feature type="short sequence motif" description="DGA/G" evidence="1">
    <location>
        <begin position="267"/>
        <end position="269"/>
    </location>
</feature>
<organism evidence="3 4">
    <name type="scientific">Reyranella humidisoli</name>
    <dbReference type="NCBI Taxonomy" id="2849149"/>
    <lineage>
        <taxon>Bacteria</taxon>
        <taxon>Pseudomonadati</taxon>
        <taxon>Pseudomonadota</taxon>
        <taxon>Alphaproteobacteria</taxon>
        <taxon>Hyphomicrobiales</taxon>
        <taxon>Reyranellaceae</taxon>
        <taxon>Reyranella</taxon>
    </lineage>
</organism>
<dbReference type="EMBL" id="JAHOPB010000001">
    <property type="protein sequence ID" value="MBU8874826.1"/>
    <property type="molecule type" value="Genomic_DNA"/>
</dbReference>
<dbReference type="PROSITE" id="PS51635">
    <property type="entry name" value="PNPLA"/>
    <property type="match status" value="1"/>
</dbReference>
<dbReference type="PROSITE" id="PS51257">
    <property type="entry name" value="PROKAR_LIPOPROTEIN"/>
    <property type="match status" value="1"/>
</dbReference>
<protein>
    <submittedName>
        <fullName evidence="3">Patatin-like phospholipase family protein</fullName>
    </submittedName>
</protein>
<gene>
    <name evidence="3" type="ORF">KQ910_13705</name>
</gene>